<dbReference type="PANTHER" id="PTHR15350">
    <property type="entry name" value="COP9 SIGNALOSOME COMPLEX SUBUNIT 7/DENDRITIC CELL PROTEIN GA17"/>
    <property type="match status" value="1"/>
</dbReference>
<comment type="similarity">
    <text evidence="1">Belongs to the CSN7/EIF3M family. CSN7 subfamily.</text>
</comment>
<proteinExistence type="inferred from homology"/>
<feature type="compositionally biased region" description="Acidic residues" evidence="3">
    <location>
        <begin position="361"/>
        <end position="372"/>
    </location>
</feature>
<keyword evidence="2" id="KW-0736">Signalosome</keyword>
<evidence type="ECO:0000259" key="4">
    <source>
        <dbReference type="PROSITE" id="PS50250"/>
    </source>
</evidence>
<dbReference type="PROSITE" id="PS50250">
    <property type="entry name" value="PCI"/>
    <property type="match status" value="1"/>
</dbReference>
<dbReference type="InterPro" id="IPR045237">
    <property type="entry name" value="COPS7/eIF3m"/>
</dbReference>
<feature type="region of interest" description="Disordered" evidence="3">
    <location>
        <begin position="253"/>
        <end position="386"/>
    </location>
</feature>
<dbReference type="AlphaFoldDB" id="A0AAD4HZF6"/>
<name>A0AAD4HZF6_9PEZI</name>
<feature type="compositionally biased region" description="Low complexity" evidence="3">
    <location>
        <begin position="289"/>
        <end position="299"/>
    </location>
</feature>
<dbReference type="Pfam" id="PF22061">
    <property type="entry name" value="CSN7_HB_subdom"/>
    <property type="match status" value="1"/>
</dbReference>
<reference evidence="5" key="1">
    <citation type="submission" date="2023-02" db="EMBL/GenBank/DDBJ databases">
        <authorList>
            <person name="Palmer J.M."/>
        </authorList>
    </citation>
    <scope>NUCLEOTIDE SEQUENCE</scope>
    <source>
        <strain evidence="5">FW57</strain>
    </source>
</reference>
<dbReference type="PANTHER" id="PTHR15350:SF5">
    <property type="entry name" value="COP9 SIGNALOSOME COMPLEX SUBUNIT 7"/>
    <property type="match status" value="1"/>
</dbReference>
<evidence type="ECO:0000313" key="5">
    <source>
        <dbReference type="EMBL" id="KAG7293269.1"/>
    </source>
</evidence>
<comment type="caution">
    <text evidence="5">The sequence shown here is derived from an EMBL/GenBank/DDBJ whole genome shotgun (WGS) entry which is preliminary data.</text>
</comment>
<gene>
    <name evidence="5" type="ORF">NEMBOFW57_003315</name>
</gene>
<feature type="domain" description="PCI" evidence="4">
    <location>
        <begin position="2"/>
        <end position="166"/>
    </location>
</feature>
<dbReference type="Pfam" id="PF01399">
    <property type="entry name" value="PCI"/>
    <property type="match status" value="1"/>
</dbReference>
<sequence length="386" mass="39897">MEQTKALNALEPFLALSKSATSPRAAADLVVRATSAPNTYVFTELLQTPQIQALASSDELAPHLALLQIFSHGTYSSYISTPGLPALNDAQRLKLRQLSLLTLAKNDTGTPKAGSPALDYASLQKALDLPSRQALEELVISAIYAGLLKAQLNPKASLVQINSVSPLRDVAPTAIGGLLSSLQAWAGRCDSTLESLSAQMAQLQADADRRAAKAAARREVTQSLVEHEKGGQAPSTLSSHIPRAITAAAAATNIANTTAPRRNPRVGVSHAHRAEPSTHHPDAGGGGNKPTTTTNNNTNEMNPVLTVGGGSVLPNAGSSDGPGAGAGAPHLQMNSSALKRGNGQMDGGGSADGNGNVMVGEDVDMENEDDDPNGGSKRASKRKLDP</sequence>
<organism evidence="5 6">
    <name type="scientific">Staphylotrichum longicolle</name>
    <dbReference type="NCBI Taxonomy" id="669026"/>
    <lineage>
        <taxon>Eukaryota</taxon>
        <taxon>Fungi</taxon>
        <taxon>Dikarya</taxon>
        <taxon>Ascomycota</taxon>
        <taxon>Pezizomycotina</taxon>
        <taxon>Sordariomycetes</taxon>
        <taxon>Sordariomycetidae</taxon>
        <taxon>Sordariales</taxon>
        <taxon>Chaetomiaceae</taxon>
        <taxon>Staphylotrichum</taxon>
    </lineage>
</organism>
<evidence type="ECO:0000256" key="1">
    <source>
        <dbReference type="ARBA" id="ARBA00008482"/>
    </source>
</evidence>
<dbReference type="Proteomes" id="UP001197093">
    <property type="component" value="Unassembled WGS sequence"/>
</dbReference>
<keyword evidence="6" id="KW-1185">Reference proteome</keyword>
<evidence type="ECO:0000256" key="3">
    <source>
        <dbReference type="SAM" id="MobiDB-lite"/>
    </source>
</evidence>
<feature type="compositionally biased region" description="Basic and acidic residues" evidence="3">
    <location>
        <begin position="218"/>
        <end position="230"/>
    </location>
</feature>
<feature type="compositionally biased region" description="Basic and acidic residues" evidence="3">
    <location>
        <begin position="272"/>
        <end position="282"/>
    </location>
</feature>
<evidence type="ECO:0000256" key="2">
    <source>
        <dbReference type="ARBA" id="ARBA00022790"/>
    </source>
</evidence>
<dbReference type="InterPro" id="IPR000717">
    <property type="entry name" value="PCI_dom"/>
</dbReference>
<dbReference type="GO" id="GO:0008180">
    <property type="term" value="C:COP9 signalosome"/>
    <property type="evidence" value="ECO:0007669"/>
    <property type="project" value="UniProtKB-KW"/>
</dbReference>
<evidence type="ECO:0000313" key="6">
    <source>
        <dbReference type="Proteomes" id="UP001197093"/>
    </source>
</evidence>
<dbReference type="EMBL" id="JAHCVI010000001">
    <property type="protein sequence ID" value="KAG7293269.1"/>
    <property type="molecule type" value="Genomic_DNA"/>
</dbReference>
<accession>A0AAD4HZF6</accession>
<feature type="region of interest" description="Disordered" evidence="3">
    <location>
        <begin position="218"/>
        <end position="239"/>
    </location>
</feature>
<protein>
    <recommendedName>
        <fullName evidence="4">PCI domain-containing protein</fullName>
    </recommendedName>
</protein>